<feature type="domain" description="LYK4/5 third LysM" evidence="3">
    <location>
        <begin position="145"/>
        <end position="193"/>
    </location>
</feature>
<dbReference type="Gene3D" id="1.10.510.10">
    <property type="entry name" value="Transferase(Phosphotransferase) domain 1"/>
    <property type="match status" value="1"/>
</dbReference>
<dbReference type="PANTHER" id="PTHR45927:SF6">
    <property type="entry name" value="PROTEIN LYK5"/>
    <property type="match status" value="1"/>
</dbReference>
<evidence type="ECO:0008006" key="6">
    <source>
        <dbReference type="Google" id="ProtNLM"/>
    </source>
</evidence>
<reference evidence="4 5" key="1">
    <citation type="journal article" date="2021" name="Comput. Struct. Biotechnol. J.">
        <title>De novo genome assembly of the potent medicinal plant Rehmannia glutinosa using nanopore technology.</title>
        <authorList>
            <person name="Ma L."/>
            <person name="Dong C."/>
            <person name="Song C."/>
            <person name="Wang X."/>
            <person name="Zheng X."/>
            <person name="Niu Y."/>
            <person name="Chen S."/>
            <person name="Feng W."/>
        </authorList>
    </citation>
    <scope>NUCLEOTIDE SEQUENCE [LARGE SCALE GENOMIC DNA]</scope>
    <source>
        <strain evidence="4">DH-2019</strain>
    </source>
</reference>
<dbReference type="InterPro" id="IPR052611">
    <property type="entry name" value="Plant_RLK_LysM"/>
</dbReference>
<keyword evidence="5" id="KW-1185">Reference proteome</keyword>
<name>A0ABR0XP13_REHGL</name>
<dbReference type="Pfam" id="PF23473">
    <property type="entry name" value="LysM3_LYK4_5"/>
    <property type="match status" value="1"/>
</dbReference>
<feature type="domain" description="Serine-threonine/tyrosine-protein kinase catalytic" evidence="1">
    <location>
        <begin position="313"/>
        <end position="364"/>
    </location>
</feature>
<dbReference type="EMBL" id="JABTTQ020000003">
    <property type="protein sequence ID" value="KAK6160907.1"/>
    <property type="molecule type" value="Genomic_DNA"/>
</dbReference>
<dbReference type="InterPro" id="IPR056563">
    <property type="entry name" value="LysM3_LYK4_5"/>
</dbReference>
<dbReference type="Pfam" id="PF23472">
    <property type="entry name" value="LysM2_CERK1_LYK3_4_5"/>
    <property type="match status" value="1"/>
</dbReference>
<sequence length="392" mass="44457">MTPPLSDSFETALPLPAPLISLFDPPRLTTILSTSPISSHADASRIANNNIFDVDFLPNDTLVIVPVNCSFSQNNYPYNATYILQHQGETYFNVANNTYQALTTCESMIAQNPYNYRRLYPKMMLIVPLCCACPTPIQITAGFKYLLIYLICQGNSFDYITGAFAGAGSNIKRILDANRLTIDHLIFFFTPILSSASNSGNWIFISEGVRAAILVLFSSIFILRFFCYRRHKKSPLPPPKLAGECGERRRYHCPPSSLSCEVIQSEIETLMVYKFEELEKVTRTFSESNRIDGSSVCRGSFKGDDAMVKIMKGDVSREIDVPRQINHSHIIRLSSFCLHQGITYLVYEYAEKGSLTEWLRTGDGIIKNKKSDHDKYSNPLISERRLYWKQRL</sequence>
<dbReference type="InterPro" id="IPR001245">
    <property type="entry name" value="Ser-Thr/Tyr_kinase_cat_dom"/>
</dbReference>
<dbReference type="Proteomes" id="UP001318860">
    <property type="component" value="Unassembled WGS sequence"/>
</dbReference>
<dbReference type="Pfam" id="PF07714">
    <property type="entry name" value="PK_Tyr_Ser-Thr"/>
    <property type="match status" value="1"/>
</dbReference>
<dbReference type="InterPro" id="IPR056562">
    <property type="entry name" value="LysM2_CERK1_LYK3_4_5"/>
</dbReference>
<feature type="domain" description="LYK3/4/5 second LysM" evidence="2">
    <location>
        <begin position="76"/>
        <end position="129"/>
    </location>
</feature>
<dbReference type="SUPFAM" id="SSF56112">
    <property type="entry name" value="Protein kinase-like (PK-like)"/>
    <property type="match status" value="1"/>
</dbReference>
<dbReference type="PANTHER" id="PTHR45927">
    <property type="entry name" value="LYSM-DOMAIN RECEPTOR-LIKE KINASE-RELATED"/>
    <property type="match status" value="1"/>
</dbReference>
<proteinExistence type="predicted"/>
<protein>
    <recommendedName>
        <fullName evidence="6">Protein kinase domain-containing protein</fullName>
    </recommendedName>
</protein>
<evidence type="ECO:0000313" key="4">
    <source>
        <dbReference type="EMBL" id="KAK6160907.1"/>
    </source>
</evidence>
<accession>A0ABR0XP13</accession>
<evidence type="ECO:0000259" key="3">
    <source>
        <dbReference type="Pfam" id="PF23473"/>
    </source>
</evidence>
<evidence type="ECO:0000259" key="1">
    <source>
        <dbReference type="Pfam" id="PF07714"/>
    </source>
</evidence>
<comment type="caution">
    <text evidence="4">The sequence shown here is derived from an EMBL/GenBank/DDBJ whole genome shotgun (WGS) entry which is preliminary data.</text>
</comment>
<dbReference type="InterPro" id="IPR011009">
    <property type="entry name" value="Kinase-like_dom_sf"/>
</dbReference>
<gene>
    <name evidence="4" type="ORF">DH2020_004288</name>
</gene>
<organism evidence="4 5">
    <name type="scientific">Rehmannia glutinosa</name>
    <name type="common">Chinese foxglove</name>
    <dbReference type="NCBI Taxonomy" id="99300"/>
    <lineage>
        <taxon>Eukaryota</taxon>
        <taxon>Viridiplantae</taxon>
        <taxon>Streptophyta</taxon>
        <taxon>Embryophyta</taxon>
        <taxon>Tracheophyta</taxon>
        <taxon>Spermatophyta</taxon>
        <taxon>Magnoliopsida</taxon>
        <taxon>eudicotyledons</taxon>
        <taxon>Gunneridae</taxon>
        <taxon>Pentapetalae</taxon>
        <taxon>asterids</taxon>
        <taxon>lamiids</taxon>
        <taxon>Lamiales</taxon>
        <taxon>Orobanchaceae</taxon>
        <taxon>Rehmannieae</taxon>
        <taxon>Rehmannia</taxon>
    </lineage>
</organism>
<evidence type="ECO:0000313" key="5">
    <source>
        <dbReference type="Proteomes" id="UP001318860"/>
    </source>
</evidence>
<evidence type="ECO:0000259" key="2">
    <source>
        <dbReference type="Pfam" id="PF23472"/>
    </source>
</evidence>